<dbReference type="PRINTS" id="PR00741">
    <property type="entry name" value="GLHYDRLASE29"/>
</dbReference>
<dbReference type="SMART" id="SM00812">
    <property type="entry name" value="Alpha_L_fucos"/>
    <property type="match status" value="1"/>
</dbReference>
<dbReference type="Proteomes" id="UP000440066">
    <property type="component" value="Unassembled WGS sequence"/>
</dbReference>
<evidence type="ECO:0000256" key="2">
    <source>
        <dbReference type="ARBA" id="ARBA00007951"/>
    </source>
</evidence>
<dbReference type="GO" id="GO:0005764">
    <property type="term" value="C:lysosome"/>
    <property type="evidence" value="ECO:0007669"/>
    <property type="project" value="TreeGrafter"/>
</dbReference>
<dbReference type="SUPFAM" id="SSF51445">
    <property type="entry name" value="(Trans)glycosidases"/>
    <property type="match status" value="1"/>
</dbReference>
<keyword evidence="6" id="KW-0326">Glycosidase</keyword>
<dbReference type="RefSeq" id="WP_153832056.1">
    <property type="nucleotide sequence ID" value="NZ_WJQT01000005.1"/>
</dbReference>
<dbReference type="InterPro" id="IPR000933">
    <property type="entry name" value="Glyco_hydro_29"/>
</dbReference>
<dbReference type="GO" id="GO:0006004">
    <property type="term" value="P:fucose metabolic process"/>
    <property type="evidence" value="ECO:0007669"/>
    <property type="project" value="InterPro"/>
</dbReference>
<dbReference type="Pfam" id="PF01120">
    <property type="entry name" value="Alpha_L_fucos"/>
    <property type="match status" value="1"/>
</dbReference>
<evidence type="ECO:0000313" key="9">
    <source>
        <dbReference type="EMBL" id="MRJ46969.1"/>
    </source>
</evidence>
<evidence type="ECO:0000313" key="10">
    <source>
        <dbReference type="Proteomes" id="UP000440066"/>
    </source>
</evidence>
<name>A0A844BY61_9LACT</name>
<evidence type="ECO:0000259" key="7">
    <source>
        <dbReference type="Pfam" id="PF01120"/>
    </source>
</evidence>
<dbReference type="PANTHER" id="PTHR10030">
    <property type="entry name" value="ALPHA-L-FUCOSIDASE"/>
    <property type="match status" value="1"/>
</dbReference>
<protein>
    <recommendedName>
        <fullName evidence="3">alpha-L-fucosidase</fullName>
        <ecNumber evidence="3">3.2.1.51</ecNumber>
    </recommendedName>
</protein>
<evidence type="ECO:0000256" key="1">
    <source>
        <dbReference type="ARBA" id="ARBA00004071"/>
    </source>
</evidence>
<dbReference type="Gene3D" id="3.20.20.80">
    <property type="entry name" value="Glycosidases"/>
    <property type="match status" value="1"/>
</dbReference>
<dbReference type="InterPro" id="IPR013780">
    <property type="entry name" value="Glyco_hydro_b"/>
</dbReference>
<comment type="function">
    <text evidence="1">Alpha-L-fucosidase is responsible for hydrolyzing the alpha-1,6-linked fucose joined to the reducing-end N-acetylglucosamine of the carbohydrate moieties of glycoproteins.</text>
</comment>
<organism evidence="9 10">
    <name type="scientific">Fundicoccus ignavus</name>
    <dbReference type="NCBI Taxonomy" id="2664442"/>
    <lineage>
        <taxon>Bacteria</taxon>
        <taxon>Bacillati</taxon>
        <taxon>Bacillota</taxon>
        <taxon>Bacilli</taxon>
        <taxon>Lactobacillales</taxon>
        <taxon>Aerococcaceae</taxon>
        <taxon>Fundicoccus</taxon>
    </lineage>
</organism>
<accession>A0A844BY61</accession>
<dbReference type="Gene3D" id="2.60.40.1180">
    <property type="entry name" value="Golgi alpha-mannosidase II"/>
    <property type="match status" value="1"/>
</dbReference>
<proteinExistence type="inferred from homology"/>
<keyword evidence="5" id="KW-0378">Hydrolase</keyword>
<evidence type="ECO:0000256" key="6">
    <source>
        <dbReference type="ARBA" id="ARBA00023295"/>
    </source>
</evidence>
<dbReference type="EMBL" id="WJQT01000005">
    <property type="protein sequence ID" value="MRJ46969.1"/>
    <property type="molecule type" value="Genomic_DNA"/>
</dbReference>
<dbReference type="InterPro" id="IPR057739">
    <property type="entry name" value="Glyco_hydro_29_N"/>
</dbReference>
<comment type="similarity">
    <text evidence="2">Belongs to the glycosyl hydrolase 29 family.</text>
</comment>
<reference evidence="9 10" key="1">
    <citation type="submission" date="2019-11" db="EMBL/GenBank/DDBJ databases">
        <title>Characterisation of Fundicoccus ignavus gen. nov. sp. nov., a novel genus of the family Aerococcaceae from bulk tank milk.</title>
        <authorList>
            <person name="Siebert A."/>
            <person name="Huptas C."/>
            <person name="Wenning M."/>
            <person name="Scherer S."/>
            <person name="Doll E.V."/>
        </authorList>
    </citation>
    <scope>NUCLEOTIDE SEQUENCE [LARGE SCALE GENOMIC DNA]</scope>
    <source>
        <strain evidence="9 10">DSM 109652</strain>
    </source>
</reference>
<evidence type="ECO:0000256" key="5">
    <source>
        <dbReference type="ARBA" id="ARBA00022801"/>
    </source>
</evidence>
<sequence length="485" mass="55890">MITIEGIKQVANQGPYAPNWQSLGNFELPHWFRQAKFGIFIHWGLYSVPAFNNEWYSRNMYIQDHPEFAHHVATYGSHTEFGYKDFIPMFTAEKFDAIQWAQMIKDAGAKYVFQVAEHHDGFQMYQSDLSKWNVVEMGPKQDILGELKTAFEAEDLHFCASSHRAEHWFFMGHGQEFESDIKEPMVKGDFYWPAQPEPDNQALYSEPYPSQEFLDDWLFRTVELIDKYQPELLYFDWWIQHDAFKAHLQLLAAYYYNRGAEWGRKVGICYKHDAMMFGSGIVEIERGKFADAQPFYWQTDTAITHNSWCYTTNLDYKATKEILHDLIEVISKNGNLLLNVGPKGDGSIPDTDQRILKEIGDWLNINGEGVYESKPWRKAGEGPTKVVSGQFQNTKRYTSEDIRFTVKGEALYAFVLEAPTDGKVKIRSLAESADQNLPEFHGIVDLVEILGYTGDLSWTKDASGLNISCPELDSNFPIVCKITMK</sequence>
<dbReference type="PANTHER" id="PTHR10030:SF37">
    <property type="entry name" value="ALPHA-L-FUCOSIDASE-RELATED"/>
    <property type="match status" value="1"/>
</dbReference>
<dbReference type="InterPro" id="IPR017853">
    <property type="entry name" value="GH"/>
</dbReference>
<keyword evidence="4" id="KW-0732">Signal</keyword>
<feature type="domain" description="Glycoside hydrolase family 29 N-terminal" evidence="7">
    <location>
        <begin position="8"/>
        <end position="368"/>
    </location>
</feature>
<dbReference type="PIRSF" id="PIRSF001092">
    <property type="entry name" value="Alpha-L-fucosidase"/>
    <property type="match status" value="1"/>
</dbReference>
<comment type="caution">
    <text evidence="9">The sequence shown here is derived from an EMBL/GenBank/DDBJ whole genome shotgun (WGS) entry which is preliminary data.</text>
</comment>
<dbReference type="Pfam" id="PF16757">
    <property type="entry name" value="Fucosidase_C"/>
    <property type="match status" value="1"/>
</dbReference>
<dbReference type="InterPro" id="IPR031919">
    <property type="entry name" value="Fucosidase_C"/>
</dbReference>
<evidence type="ECO:0000256" key="4">
    <source>
        <dbReference type="ARBA" id="ARBA00022729"/>
    </source>
</evidence>
<dbReference type="GO" id="GO:0016139">
    <property type="term" value="P:glycoside catabolic process"/>
    <property type="evidence" value="ECO:0007669"/>
    <property type="project" value="TreeGrafter"/>
</dbReference>
<dbReference type="GO" id="GO:0004560">
    <property type="term" value="F:alpha-L-fucosidase activity"/>
    <property type="evidence" value="ECO:0007669"/>
    <property type="project" value="InterPro"/>
</dbReference>
<gene>
    <name evidence="9" type="ORF">GF867_05250</name>
</gene>
<dbReference type="AlphaFoldDB" id="A0A844BY61"/>
<feature type="domain" description="Alpha-L-fucosidase C-terminal" evidence="8">
    <location>
        <begin position="398"/>
        <end position="474"/>
    </location>
</feature>
<dbReference type="InterPro" id="IPR016286">
    <property type="entry name" value="FUC_metazoa-typ"/>
</dbReference>
<evidence type="ECO:0000256" key="3">
    <source>
        <dbReference type="ARBA" id="ARBA00012662"/>
    </source>
</evidence>
<evidence type="ECO:0000259" key="8">
    <source>
        <dbReference type="Pfam" id="PF16757"/>
    </source>
</evidence>
<dbReference type="EC" id="3.2.1.51" evidence="3"/>